<organism evidence="10 11">
    <name type="scientific">Cellulomonas phragmiteti</name>
    <dbReference type="NCBI Taxonomy" id="478780"/>
    <lineage>
        <taxon>Bacteria</taxon>
        <taxon>Bacillati</taxon>
        <taxon>Actinomycetota</taxon>
        <taxon>Actinomycetes</taxon>
        <taxon>Micrococcales</taxon>
        <taxon>Cellulomonadaceae</taxon>
        <taxon>Cellulomonas</taxon>
    </lineage>
</organism>
<evidence type="ECO:0000256" key="5">
    <source>
        <dbReference type="ARBA" id="ARBA00022989"/>
    </source>
</evidence>
<evidence type="ECO:0000256" key="6">
    <source>
        <dbReference type="ARBA" id="ARBA00023136"/>
    </source>
</evidence>
<sequence>MSTGAPAGTATTPPDVTDGDRTDQDGAAPAALPPVTDGGVGRAVLLLLVRRALQAVGVVVAVTTACFAIMHTLPGDAAYRIAAGRYGYDFVTAASAEAVRAELGLDRPPWQQLVGWWGDAARLQLGTSLVTGADVRHEVLHGLGHTLQLAGLALLLASVLGIAAGAAAAHRPGGAVDRLVGTWVVLARSLPPFVVGLLLVVLLAVQAGLLPVAGSGTPAHAVLPALTLAVGLSGLVARVTRDAVVHVRSSEYVRFAQTRGLGAGAVLRRHVLRNVGTTLVAYLGVQALVLVEGVIVVESVFAWPGIGHTLVHGVFWRDVPVIQGTAIALALAVVAVNTVVDVATLLLDPRPRETAVVA</sequence>
<dbReference type="PANTHER" id="PTHR43163:SF6">
    <property type="entry name" value="DIPEPTIDE TRANSPORT SYSTEM PERMEASE PROTEIN DPPB-RELATED"/>
    <property type="match status" value="1"/>
</dbReference>
<evidence type="ECO:0000256" key="3">
    <source>
        <dbReference type="ARBA" id="ARBA00022475"/>
    </source>
</evidence>
<keyword evidence="5 7" id="KW-1133">Transmembrane helix</keyword>
<accession>A0ABQ4DQS2</accession>
<evidence type="ECO:0000256" key="8">
    <source>
        <dbReference type="SAM" id="MobiDB-lite"/>
    </source>
</evidence>
<evidence type="ECO:0000313" key="10">
    <source>
        <dbReference type="EMBL" id="GIG41715.1"/>
    </source>
</evidence>
<evidence type="ECO:0000256" key="7">
    <source>
        <dbReference type="RuleBase" id="RU363032"/>
    </source>
</evidence>
<evidence type="ECO:0000256" key="4">
    <source>
        <dbReference type="ARBA" id="ARBA00022692"/>
    </source>
</evidence>
<dbReference type="PANTHER" id="PTHR43163">
    <property type="entry name" value="DIPEPTIDE TRANSPORT SYSTEM PERMEASE PROTEIN DPPB-RELATED"/>
    <property type="match status" value="1"/>
</dbReference>
<dbReference type="InterPro" id="IPR000515">
    <property type="entry name" value="MetI-like"/>
</dbReference>
<evidence type="ECO:0000259" key="9">
    <source>
        <dbReference type="PROSITE" id="PS50928"/>
    </source>
</evidence>
<keyword evidence="11" id="KW-1185">Reference proteome</keyword>
<dbReference type="SUPFAM" id="SSF161098">
    <property type="entry name" value="MetI-like"/>
    <property type="match status" value="1"/>
</dbReference>
<dbReference type="InterPro" id="IPR035906">
    <property type="entry name" value="MetI-like_sf"/>
</dbReference>
<feature type="transmembrane region" description="Helical" evidence="7">
    <location>
        <begin position="326"/>
        <end position="347"/>
    </location>
</feature>
<dbReference type="CDD" id="cd06261">
    <property type="entry name" value="TM_PBP2"/>
    <property type="match status" value="1"/>
</dbReference>
<evidence type="ECO:0000256" key="2">
    <source>
        <dbReference type="ARBA" id="ARBA00022448"/>
    </source>
</evidence>
<evidence type="ECO:0000256" key="1">
    <source>
        <dbReference type="ARBA" id="ARBA00004651"/>
    </source>
</evidence>
<protein>
    <submittedName>
        <fullName evidence="10">ABC transporter permease</fullName>
    </submittedName>
</protein>
<feature type="transmembrane region" description="Helical" evidence="7">
    <location>
        <begin position="221"/>
        <end position="240"/>
    </location>
</feature>
<comment type="caution">
    <text evidence="10">The sequence shown here is derived from an EMBL/GenBank/DDBJ whole genome shotgun (WGS) entry which is preliminary data.</text>
</comment>
<keyword evidence="6 7" id="KW-0472">Membrane</keyword>
<dbReference type="EMBL" id="BONP01000034">
    <property type="protein sequence ID" value="GIG41715.1"/>
    <property type="molecule type" value="Genomic_DNA"/>
</dbReference>
<feature type="transmembrane region" description="Helical" evidence="7">
    <location>
        <begin position="279"/>
        <end position="306"/>
    </location>
</feature>
<dbReference type="Pfam" id="PF00528">
    <property type="entry name" value="BPD_transp_1"/>
    <property type="match status" value="1"/>
</dbReference>
<proteinExistence type="inferred from homology"/>
<comment type="similarity">
    <text evidence="7">Belongs to the binding-protein-dependent transport system permease family.</text>
</comment>
<feature type="transmembrane region" description="Helical" evidence="7">
    <location>
        <begin position="52"/>
        <end position="70"/>
    </location>
</feature>
<name>A0ABQ4DQS2_9CELL</name>
<dbReference type="Proteomes" id="UP000614741">
    <property type="component" value="Unassembled WGS sequence"/>
</dbReference>
<keyword evidence="3" id="KW-1003">Cell membrane</keyword>
<gene>
    <name evidence="10" type="ORF">Cph01nite_34770</name>
</gene>
<dbReference type="RefSeq" id="WP_203676081.1">
    <property type="nucleotide sequence ID" value="NZ_BONP01000034.1"/>
</dbReference>
<keyword evidence="4 7" id="KW-0812">Transmembrane</keyword>
<dbReference type="PROSITE" id="PS50928">
    <property type="entry name" value="ABC_TM1"/>
    <property type="match status" value="1"/>
</dbReference>
<feature type="transmembrane region" description="Helical" evidence="7">
    <location>
        <begin position="149"/>
        <end position="169"/>
    </location>
</feature>
<feature type="transmembrane region" description="Helical" evidence="7">
    <location>
        <begin position="190"/>
        <end position="209"/>
    </location>
</feature>
<feature type="domain" description="ABC transmembrane type-1" evidence="9">
    <location>
        <begin position="143"/>
        <end position="344"/>
    </location>
</feature>
<keyword evidence="2 7" id="KW-0813">Transport</keyword>
<comment type="subcellular location">
    <subcellularLocation>
        <location evidence="1 7">Cell membrane</location>
        <topology evidence="1 7">Multi-pass membrane protein</topology>
    </subcellularLocation>
</comment>
<feature type="region of interest" description="Disordered" evidence="8">
    <location>
        <begin position="1"/>
        <end position="34"/>
    </location>
</feature>
<evidence type="ECO:0000313" key="11">
    <source>
        <dbReference type="Proteomes" id="UP000614741"/>
    </source>
</evidence>
<dbReference type="Gene3D" id="1.10.3720.10">
    <property type="entry name" value="MetI-like"/>
    <property type="match status" value="1"/>
</dbReference>
<feature type="compositionally biased region" description="Low complexity" evidence="8">
    <location>
        <begin position="1"/>
        <end position="16"/>
    </location>
</feature>
<reference evidence="10 11" key="1">
    <citation type="submission" date="2021-01" db="EMBL/GenBank/DDBJ databases">
        <title>Whole genome shotgun sequence of Cellulomonas phragmiteti NBRC 110785.</title>
        <authorList>
            <person name="Komaki H."/>
            <person name="Tamura T."/>
        </authorList>
    </citation>
    <scope>NUCLEOTIDE SEQUENCE [LARGE SCALE GENOMIC DNA]</scope>
    <source>
        <strain evidence="10 11">NBRC 110785</strain>
    </source>
</reference>